<proteinExistence type="predicted"/>
<evidence type="ECO:0000313" key="3">
    <source>
        <dbReference type="Proteomes" id="UP000789405"/>
    </source>
</evidence>
<feature type="region of interest" description="Disordered" evidence="1">
    <location>
        <begin position="318"/>
        <end position="341"/>
    </location>
</feature>
<accession>A0A9N9HYL0</accession>
<dbReference type="SUPFAM" id="SSF57756">
    <property type="entry name" value="Retrovirus zinc finger-like domains"/>
    <property type="match status" value="1"/>
</dbReference>
<dbReference type="GO" id="GO:0008270">
    <property type="term" value="F:zinc ion binding"/>
    <property type="evidence" value="ECO:0007669"/>
    <property type="project" value="InterPro"/>
</dbReference>
<evidence type="ECO:0000313" key="2">
    <source>
        <dbReference type="EMBL" id="CAG8712102.1"/>
    </source>
</evidence>
<dbReference type="EMBL" id="CAJVPY010009763">
    <property type="protein sequence ID" value="CAG8712102.1"/>
    <property type="molecule type" value="Genomic_DNA"/>
</dbReference>
<name>A0A9N9HYL0_9GLOM</name>
<dbReference type="Proteomes" id="UP000789405">
    <property type="component" value="Unassembled WGS sequence"/>
</dbReference>
<sequence>MTSKDLTKPFFWGEDNIEGFLFDYEKYAKSKGWDEETQCGMIVMHMLEETKPWVRGQRINRLRNIKQGEKETVRGYASRYKAYLDLIKNSIREYEKRDWFLDGLWEPFRSKVTMFCPDTYMKTRDTVLQIENFQKDRERIEDKKYTFTIEERPQSGNTNVEGITAALEALTINCVKQETNDASRIDKLEENMKEIMKMFKQFIENQGTSERSNSRNQDTMRSQRQNSTGCQCFVRQGEGHMARNCPNSVAQGQIEQRNDQRKMKPENIDNRDINIHYFEIMDTSSNIGVECLKVEMVKGEPIFNTRNYHFRKRKCPNDDEEILEMTSSDQKEETEENKNTP</sequence>
<gene>
    <name evidence="2" type="ORF">DERYTH_LOCUS13664</name>
</gene>
<keyword evidence="3" id="KW-1185">Reference proteome</keyword>
<evidence type="ECO:0000256" key="1">
    <source>
        <dbReference type="SAM" id="MobiDB-lite"/>
    </source>
</evidence>
<dbReference type="InterPro" id="IPR036875">
    <property type="entry name" value="Znf_CCHC_sf"/>
</dbReference>
<protein>
    <submittedName>
        <fullName evidence="2">23057_t:CDS:1</fullName>
    </submittedName>
</protein>
<dbReference type="AlphaFoldDB" id="A0A9N9HYL0"/>
<reference evidence="2" key="1">
    <citation type="submission" date="2021-06" db="EMBL/GenBank/DDBJ databases">
        <authorList>
            <person name="Kallberg Y."/>
            <person name="Tangrot J."/>
            <person name="Rosling A."/>
        </authorList>
    </citation>
    <scope>NUCLEOTIDE SEQUENCE</scope>
    <source>
        <strain evidence="2">MA453B</strain>
    </source>
</reference>
<feature type="region of interest" description="Disordered" evidence="1">
    <location>
        <begin position="205"/>
        <end position="228"/>
    </location>
</feature>
<comment type="caution">
    <text evidence="2">The sequence shown here is derived from an EMBL/GenBank/DDBJ whole genome shotgun (WGS) entry which is preliminary data.</text>
</comment>
<dbReference type="OrthoDB" id="2426170at2759"/>
<dbReference type="GO" id="GO:0003676">
    <property type="term" value="F:nucleic acid binding"/>
    <property type="evidence" value="ECO:0007669"/>
    <property type="project" value="InterPro"/>
</dbReference>
<organism evidence="2 3">
    <name type="scientific">Dentiscutata erythropus</name>
    <dbReference type="NCBI Taxonomy" id="1348616"/>
    <lineage>
        <taxon>Eukaryota</taxon>
        <taxon>Fungi</taxon>
        <taxon>Fungi incertae sedis</taxon>
        <taxon>Mucoromycota</taxon>
        <taxon>Glomeromycotina</taxon>
        <taxon>Glomeromycetes</taxon>
        <taxon>Diversisporales</taxon>
        <taxon>Gigasporaceae</taxon>
        <taxon>Dentiscutata</taxon>
    </lineage>
</organism>